<accession>A0ACC2G4L3</accession>
<gene>
    <name evidence="1" type="ORF">DPEC_G00205690</name>
</gene>
<evidence type="ECO:0000313" key="2">
    <source>
        <dbReference type="Proteomes" id="UP001157502"/>
    </source>
</evidence>
<comment type="caution">
    <text evidence="1">The sequence shown here is derived from an EMBL/GenBank/DDBJ whole genome shotgun (WGS) entry which is preliminary data.</text>
</comment>
<name>A0ACC2G4L3_DALPE</name>
<organism evidence="1 2">
    <name type="scientific">Dallia pectoralis</name>
    <name type="common">Alaska blackfish</name>
    <dbReference type="NCBI Taxonomy" id="75939"/>
    <lineage>
        <taxon>Eukaryota</taxon>
        <taxon>Metazoa</taxon>
        <taxon>Chordata</taxon>
        <taxon>Craniata</taxon>
        <taxon>Vertebrata</taxon>
        <taxon>Euteleostomi</taxon>
        <taxon>Actinopterygii</taxon>
        <taxon>Neopterygii</taxon>
        <taxon>Teleostei</taxon>
        <taxon>Protacanthopterygii</taxon>
        <taxon>Esociformes</taxon>
        <taxon>Umbridae</taxon>
        <taxon>Dallia</taxon>
    </lineage>
</organism>
<protein>
    <submittedName>
        <fullName evidence="1">Uncharacterized protein</fullName>
    </submittedName>
</protein>
<sequence length="88" mass="9913">MPIEEPQPPRPQRQDRGASSLLQPIQSGHHPVHHCSQGSEHLLMTGSIIQPCQKIQGPFSLPIEATEFKELLVAPFLFQYSELNFCHT</sequence>
<dbReference type="Proteomes" id="UP001157502">
    <property type="component" value="Chromosome 17"/>
</dbReference>
<keyword evidence="2" id="KW-1185">Reference proteome</keyword>
<evidence type="ECO:0000313" key="1">
    <source>
        <dbReference type="EMBL" id="KAJ7998512.1"/>
    </source>
</evidence>
<reference evidence="1" key="1">
    <citation type="submission" date="2021-05" db="EMBL/GenBank/DDBJ databases">
        <authorList>
            <person name="Pan Q."/>
            <person name="Jouanno E."/>
            <person name="Zahm M."/>
            <person name="Klopp C."/>
            <person name="Cabau C."/>
            <person name="Louis A."/>
            <person name="Berthelot C."/>
            <person name="Parey E."/>
            <person name="Roest Crollius H."/>
            <person name="Montfort J."/>
            <person name="Robinson-Rechavi M."/>
            <person name="Bouchez O."/>
            <person name="Lampietro C."/>
            <person name="Lopez Roques C."/>
            <person name="Donnadieu C."/>
            <person name="Postlethwait J."/>
            <person name="Bobe J."/>
            <person name="Dillon D."/>
            <person name="Chandos A."/>
            <person name="von Hippel F."/>
            <person name="Guiguen Y."/>
        </authorList>
    </citation>
    <scope>NUCLEOTIDE SEQUENCE</scope>
    <source>
        <strain evidence="1">YG-Jan2019</strain>
    </source>
</reference>
<proteinExistence type="predicted"/>
<dbReference type="EMBL" id="CM055744">
    <property type="protein sequence ID" value="KAJ7998512.1"/>
    <property type="molecule type" value="Genomic_DNA"/>
</dbReference>